<feature type="transmembrane region" description="Helical" evidence="1">
    <location>
        <begin position="6"/>
        <end position="32"/>
    </location>
</feature>
<feature type="transmembrane region" description="Helical" evidence="1">
    <location>
        <begin position="148"/>
        <end position="175"/>
    </location>
</feature>
<keyword evidence="1" id="KW-1133">Transmembrane helix</keyword>
<dbReference type="EMBL" id="PPEL01000078">
    <property type="protein sequence ID" value="PNV64648.1"/>
    <property type="molecule type" value="Genomic_DNA"/>
</dbReference>
<protein>
    <submittedName>
        <fullName evidence="2">DMSO reductase</fullName>
    </submittedName>
</protein>
<gene>
    <name evidence="2" type="ORF">C2L80_10875</name>
</gene>
<evidence type="ECO:0000313" key="3">
    <source>
        <dbReference type="Proteomes" id="UP000236488"/>
    </source>
</evidence>
<comment type="caution">
    <text evidence="2">The sequence shown here is derived from an EMBL/GenBank/DDBJ whole genome shotgun (WGS) entry which is preliminary data.</text>
</comment>
<dbReference type="Proteomes" id="UP000236488">
    <property type="component" value="Unassembled WGS sequence"/>
</dbReference>
<keyword evidence="3" id="KW-1185">Reference proteome</keyword>
<name>A0A2K2U372_9ACTN</name>
<feature type="transmembrane region" description="Helical" evidence="1">
    <location>
        <begin position="286"/>
        <end position="312"/>
    </location>
</feature>
<feature type="transmembrane region" description="Helical" evidence="1">
    <location>
        <begin position="44"/>
        <end position="64"/>
    </location>
</feature>
<proteinExistence type="predicted"/>
<keyword evidence="1" id="KW-0812">Transmembrane</keyword>
<organism evidence="2 3">
    <name type="scientific">Rubneribacter badeniensis</name>
    <dbReference type="NCBI Taxonomy" id="2070688"/>
    <lineage>
        <taxon>Bacteria</taxon>
        <taxon>Bacillati</taxon>
        <taxon>Actinomycetota</taxon>
        <taxon>Coriobacteriia</taxon>
        <taxon>Eggerthellales</taxon>
        <taxon>Eggerthellaceae</taxon>
        <taxon>Rubneribacter</taxon>
    </lineage>
</organism>
<feature type="transmembrane region" description="Helical" evidence="1">
    <location>
        <begin position="119"/>
        <end position="142"/>
    </location>
</feature>
<evidence type="ECO:0000313" key="2">
    <source>
        <dbReference type="EMBL" id="PNV64648.1"/>
    </source>
</evidence>
<accession>A0A2K2U372</accession>
<keyword evidence="1" id="KW-0472">Membrane</keyword>
<reference evidence="2 3" key="1">
    <citation type="journal article" date="2018" name="Int. J. Syst. Evol. Microbiol.">
        <title>Rubneribacter badeniensis gen. nov., sp. nov. and Enteroscipio rubneri gen. nov., sp. nov., new members of the Eggerthellaceae isolated from human faeces.</title>
        <authorList>
            <person name="Danylec N."/>
            <person name="Gobl A."/>
            <person name="Stoll D.A."/>
            <person name="Hetzer B."/>
            <person name="Kulling S.E."/>
            <person name="Huch M."/>
        </authorList>
    </citation>
    <scope>NUCLEOTIDE SEQUENCE [LARGE SCALE GENOMIC DNA]</scope>
    <source>
        <strain evidence="2 3">ResAG-85</strain>
    </source>
</reference>
<feature type="transmembrane region" description="Helical" evidence="1">
    <location>
        <begin position="231"/>
        <end position="252"/>
    </location>
</feature>
<dbReference type="RefSeq" id="WP_103263199.1">
    <property type="nucleotide sequence ID" value="NZ_PPEL01000078.1"/>
</dbReference>
<dbReference type="AlphaFoldDB" id="A0A2K2U372"/>
<sequence length="313" mass="31614">MNLAFLQLPMVLFTTLAPMASGAFIGLAIAFLTTRFSSKRLGRIDRWTLLPLGIFAAGFVAALWPSLVSQGMSGALRDFGVGGLAMGPAVSLAGLAFASLAVVYWIIALTGNLDYRARSVFATAVGVGALVLSFAIGMPFAGSAALSWGSLLAAIGLMGLCAAGGVPLGVLVVALGGGLAEARGTRFASASVIAAFIGVVTAIFGIASQMLYAQSVAAVLASGAEAVSGSWVYLAISIVGFVVMLACLRTTFSPDRTASLGRTAGAAAAVPVRDRRGVRPVGARSAVPLLVGGNVAVLAAIFAARLVFYVLLV</sequence>
<evidence type="ECO:0000256" key="1">
    <source>
        <dbReference type="SAM" id="Phobius"/>
    </source>
</evidence>
<feature type="transmembrane region" description="Helical" evidence="1">
    <location>
        <begin position="187"/>
        <end position="211"/>
    </location>
</feature>
<feature type="transmembrane region" description="Helical" evidence="1">
    <location>
        <begin position="84"/>
        <end position="107"/>
    </location>
</feature>